<feature type="active site" description="Nucleophile" evidence="8">
    <location>
        <position position="256"/>
    </location>
</feature>
<feature type="binding site" evidence="8">
    <location>
        <position position="260"/>
    </location>
    <ligand>
        <name>L-glutamine</name>
        <dbReference type="ChEBI" id="CHEBI:58359"/>
    </ligand>
</feature>
<evidence type="ECO:0000256" key="3">
    <source>
        <dbReference type="ARBA" id="ARBA00022598"/>
    </source>
</evidence>
<feature type="binding site" evidence="8">
    <location>
        <position position="50"/>
    </location>
    <ligand>
        <name>L-glutamine</name>
        <dbReference type="ChEBI" id="CHEBI:58359"/>
    </ligand>
</feature>
<evidence type="ECO:0000256" key="2">
    <source>
        <dbReference type="ARBA" id="ARBA00007800"/>
    </source>
</evidence>
<comment type="similarity">
    <text evidence="2 8">Belongs to the CarA family.</text>
</comment>
<dbReference type="OrthoDB" id="9804328at2"/>
<evidence type="ECO:0000256" key="8">
    <source>
        <dbReference type="HAMAP-Rule" id="MF_01209"/>
    </source>
</evidence>
<dbReference type="Pfam" id="PF00117">
    <property type="entry name" value="GATase"/>
    <property type="match status" value="1"/>
</dbReference>
<dbReference type="CDD" id="cd01744">
    <property type="entry name" value="GATase1_CPSase"/>
    <property type="match status" value="1"/>
</dbReference>
<evidence type="ECO:0000259" key="9">
    <source>
        <dbReference type="SMART" id="SM01097"/>
    </source>
</evidence>
<dbReference type="GO" id="GO:0006207">
    <property type="term" value="P:'de novo' pyrimidine nucleobase biosynthetic process"/>
    <property type="evidence" value="ECO:0007669"/>
    <property type="project" value="InterPro"/>
</dbReference>
<evidence type="ECO:0000256" key="4">
    <source>
        <dbReference type="ARBA" id="ARBA00022741"/>
    </source>
</evidence>
<reference evidence="10 11" key="1">
    <citation type="submission" date="2019-05" db="EMBL/GenBank/DDBJ databases">
        <title>Panacibacter sp. strain 17mud1-8 Genome sequencing and assembly.</title>
        <authorList>
            <person name="Chhetri G."/>
        </authorList>
    </citation>
    <scope>NUCLEOTIDE SEQUENCE [LARGE SCALE GENOMIC DNA]</scope>
    <source>
        <strain evidence="10 11">17mud1-8</strain>
    </source>
</reference>
<dbReference type="PANTHER" id="PTHR43418">
    <property type="entry name" value="MULTIFUNCTIONAL TRYPTOPHAN BIOSYNTHESIS PROTEIN-RELATED"/>
    <property type="match status" value="1"/>
</dbReference>
<dbReference type="UniPathway" id="UPA00068">
    <property type="reaction ID" value="UER00171"/>
</dbReference>
<dbReference type="NCBIfam" id="NF009475">
    <property type="entry name" value="PRK12838.1"/>
    <property type="match status" value="1"/>
</dbReference>
<dbReference type="Gene3D" id="3.40.50.880">
    <property type="match status" value="1"/>
</dbReference>
<dbReference type="PRINTS" id="PR00096">
    <property type="entry name" value="GATASE"/>
</dbReference>
<dbReference type="PROSITE" id="PS51273">
    <property type="entry name" value="GATASE_TYPE_1"/>
    <property type="match status" value="1"/>
</dbReference>
<organism evidence="10 11">
    <name type="scientific">Ilyomonas limi</name>
    <dbReference type="NCBI Taxonomy" id="2575867"/>
    <lineage>
        <taxon>Bacteria</taxon>
        <taxon>Pseudomonadati</taxon>
        <taxon>Bacteroidota</taxon>
        <taxon>Chitinophagia</taxon>
        <taxon>Chitinophagales</taxon>
        <taxon>Chitinophagaceae</taxon>
        <taxon>Ilyomonas</taxon>
    </lineage>
</organism>
<keyword evidence="8" id="KW-0055">Arginine biosynthesis</keyword>
<keyword evidence="4 8" id="KW-0547">Nucleotide-binding</keyword>
<feature type="active site" evidence="8">
    <location>
        <position position="344"/>
    </location>
</feature>
<dbReference type="EMBL" id="SZQL01000016">
    <property type="protein sequence ID" value="TKK66192.1"/>
    <property type="molecule type" value="Genomic_DNA"/>
</dbReference>
<dbReference type="GO" id="GO:0006526">
    <property type="term" value="P:L-arginine biosynthetic process"/>
    <property type="evidence" value="ECO:0007669"/>
    <property type="project" value="UniProtKB-UniRule"/>
</dbReference>
<sequence>MTNVRKPAVLVLADGYVLHGQAFGKIGTTTGEICFNTGMTGYQEVFTDPSYYGQVLIMNSVHVGNYGVKKEDIQSDTVKIKGLICRNLEDRFSRYQAEGSVEEYLLKNNIVAIEGIDTRALVAHVRTKGAMNCIISSEILDVEELKRMLAEVPDMSGLELASIVSTDKEYEVGSPDAPYKVAVMDYGVKKNILACLAERGAYLKVFPADTPAERLREFNPDGYFISNGPGDPAAMPYAVENLKKILDEEKPVFGICLGQQLLALANDIPTFKMHHGHRGLNHPVKNIISGQCEITTQNHGFGVDPDAVRSHPDIEVTHVNLNDDSIEGIRMKSKPAFSVQYHPESTPGPFDSRYLFDDFMKLIEEHKLAATAEGY</sequence>
<dbReference type="NCBIfam" id="TIGR01368">
    <property type="entry name" value="CPSaseIIsmall"/>
    <property type="match status" value="1"/>
</dbReference>
<feature type="binding site" evidence="8">
    <location>
        <position position="300"/>
    </location>
    <ligand>
        <name>L-glutamine</name>
        <dbReference type="ChEBI" id="CHEBI:58359"/>
    </ligand>
</feature>
<dbReference type="HAMAP" id="MF_01209">
    <property type="entry name" value="CPSase_S_chain"/>
    <property type="match status" value="1"/>
</dbReference>
<dbReference type="Proteomes" id="UP000305848">
    <property type="component" value="Unassembled WGS sequence"/>
</dbReference>
<feature type="binding site" evidence="8">
    <location>
        <position position="298"/>
    </location>
    <ligand>
        <name>L-glutamine</name>
        <dbReference type="ChEBI" id="CHEBI:58359"/>
    </ligand>
</feature>
<keyword evidence="5 8" id="KW-0067">ATP-binding</keyword>
<dbReference type="InterPro" id="IPR002474">
    <property type="entry name" value="CarbamoylP_synth_ssu_N"/>
</dbReference>
<feature type="binding site" evidence="8">
    <location>
        <position position="257"/>
    </location>
    <ligand>
        <name>L-glutamine</name>
        <dbReference type="ChEBI" id="CHEBI:58359"/>
    </ligand>
</feature>
<dbReference type="GO" id="GO:0044205">
    <property type="term" value="P:'de novo' UMP biosynthetic process"/>
    <property type="evidence" value="ECO:0007669"/>
    <property type="project" value="UniProtKB-UniRule"/>
</dbReference>
<feature type="binding site" evidence="8">
    <location>
        <position position="301"/>
    </location>
    <ligand>
        <name>L-glutamine</name>
        <dbReference type="ChEBI" id="CHEBI:58359"/>
    </ligand>
</feature>
<feature type="binding site" evidence="8">
    <location>
        <position position="230"/>
    </location>
    <ligand>
        <name>L-glutamine</name>
        <dbReference type="ChEBI" id="CHEBI:58359"/>
    </ligand>
</feature>
<dbReference type="PRINTS" id="PR00099">
    <property type="entry name" value="CPSGATASE"/>
</dbReference>
<comment type="pathway">
    <text evidence="1 8">Amino-acid biosynthesis; L-arginine biosynthesis; carbamoyl phosphate from bicarbonate: step 1/1.</text>
</comment>
<protein>
    <recommendedName>
        <fullName evidence="8">Carbamoyl phosphate synthase small chain</fullName>
        <ecNumber evidence="8">6.3.5.5</ecNumber>
    </recommendedName>
    <alternativeName>
        <fullName evidence="8">Carbamoyl phosphate synthetase glutamine chain</fullName>
    </alternativeName>
</protein>
<comment type="catalytic activity">
    <reaction evidence="7 8">
        <text>hydrogencarbonate + L-glutamine + 2 ATP + H2O = carbamoyl phosphate + L-glutamate + 2 ADP + phosphate + 2 H(+)</text>
        <dbReference type="Rhea" id="RHEA:18633"/>
        <dbReference type="ChEBI" id="CHEBI:15377"/>
        <dbReference type="ChEBI" id="CHEBI:15378"/>
        <dbReference type="ChEBI" id="CHEBI:17544"/>
        <dbReference type="ChEBI" id="CHEBI:29985"/>
        <dbReference type="ChEBI" id="CHEBI:30616"/>
        <dbReference type="ChEBI" id="CHEBI:43474"/>
        <dbReference type="ChEBI" id="CHEBI:58228"/>
        <dbReference type="ChEBI" id="CHEBI:58359"/>
        <dbReference type="ChEBI" id="CHEBI:456216"/>
        <dbReference type="EC" id="6.3.5.5"/>
    </reaction>
</comment>
<comment type="catalytic activity">
    <reaction evidence="8">
        <text>L-glutamine + H2O = L-glutamate + NH4(+)</text>
        <dbReference type="Rhea" id="RHEA:15889"/>
        <dbReference type="ChEBI" id="CHEBI:15377"/>
        <dbReference type="ChEBI" id="CHEBI:28938"/>
        <dbReference type="ChEBI" id="CHEBI:29985"/>
        <dbReference type="ChEBI" id="CHEBI:58359"/>
    </reaction>
</comment>
<evidence type="ECO:0000313" key="11">
    <source>
        <dbReference type="Proteomes" id="UP000305848"/>
    </source>
</evidence>
<dbReference type="InterPro" id="IPR050472">
    <property type="entry name" value="Anth_synth/Amidotransfase"/>
</dbReference>
<accession>A0A4U3KV17</accession>
<evidence type="ECO:0000256" key="6">
    <source>
        <dbReference type="ARBA" id="ARBA00022962"/>
    </source>
</evidence>
<dbReference type="EC" id="6.3.5.5" evidence="8"/>
<comment type="subunit">
    <text evidence="8">Composed of two chains; the small (or glutamine) chain promotes the hydrolysis of glutamine to ammonia, which is used by the large (or ammonia) chain to synthesize carbamoyl phosphate. Tetramer of heterodimers (alpha,beta)4.</text>
</comment>
<dbReference type="UniPathway" id="UPA00070">
    <property type="reaction ID" value="UER00115"/>
</dbReference>
<keyword evidence="8" id="KW-0665">Pyrimidine biosynthesis</keyword>
<dbReference type="SMART" id="SM01097">
    <property type="entry name" value="CPSase_sm_chain"/>
    <property type="match status" value="1"/>
</dbReference>
<dbReference type="InterPro" id="IPR035686">
    <property type="entry name" value="CPSase_GATase1"/>
</dbReference>
<comment type="pathway">
    <text evidence="8">Pyrimidine metabolism; UMP biosynthesis via de novo pathway; (S)-dihydroorotate from bicarbonate: step 1/3.</text>
</comment>
<comment type="caution">
    <text evidence="10">The sequence shown here is derived from an EMBL/GenBank/DDBJ whole genome shotgun (WGS) entry which is preliminary data.</text>
</comment>
<keyword evidence="11" id="KW-1185">Reference proteome</keyword>
<evidence type="ECO:0000256" key="5">
    <source>
        <dbReference type="ARBA" id="ARBA00022840"/>
    </source>
</evidence>
<gene>
    <name evidence="8 10" type="primary">carA</name>
    <name evidence="10" type="ORF">FC093_18250</name>
</gene>
<keyword evidence="3 8" id="KW-0436">Ligase</keyword>
<comment type="function">
    <text evidence="8">Small subunit of the glutamine-dependent carbamoyl phosphate synthetase (CPSase). CPSase catalyzes the formation of carbamoyl phosphate from the ammonia moiety of glutamine, carbonate, and phosphate donated by ATP, constituting the first step of 2 biosynthetic pathways, one leading to arginine and/or urea and the other to pyrimidine nucleotides. The small subunit (glutamine amidotransferase) binds and cleaves glutamine to supply the large subunit with the substrate ammonia.</text>
</comment>
<dbReference type="SUPFAM" id="SSF52317">
    <property type="entry name" value="Class I glutamine amidotransferase-like"/>
    <property type="match status" value="1"/>
</dbReference>
<dbReference type="GO" id="GO:0004359">
    <property type="term" value="F:glutaminase activity"/>
    <property type="evidence" value="ECO:0007669"/>
    <property type="project" value="RHEA"/>
</dbReference>
<proteinExistence type="inferred from homology"/>
<evidence type="ECO:0000256" key="1">
    <source>
        <dbReference type="ARBA" id="ARBA00005077"/>
    </source>
</evidence>
<dbReference type="GO" id="GO:0004088">
    <property type="term" value="F:carbamoyl-phosphate synthase (glutamine-hydrolyzing) activity"/>
    <property type="evidence" value="ECO:0007669"/>
    <property type="project" value="UniProtKB-UniRule"/>
</dbReference>
<dbReference type="GO" id="GO:0006541">
    <property type="term" value="P:glutamine metabolic process"/>
    <property type="evidence" value="ECO:0007669"/>
    <property type="project" value="InterPro"/>
</dbReference>
<feature type="active site" evidence="8">
    <location>
        <position position="342"/>
    </location>
</feature>
<dbReference type="SUPFAM" id="SSF52021">
    <property type="entry name" value="Carbamoyl phosphate synthetase, small subunit N-terminal domain"/>
    <property type="match status" value="1"/>
</dbReference>
<feature type="region of interest" description="CPSase" evidence="8">
    <location>
        <begin position="1"/>
        <end position="179"/>
    </location>
</feature>
<name>A0A4U3KV17_9BACT</name>
<keyword evidence="6 8" id="KW-0315">Glutamine amidotransferase</keyword>
<feature type="domain" description="Carbamoyl-phosphate synthase small subunit N-terminal" evidence="9">
    <location>
        <begin position="6"/>
        <end position="136"/>
    </location>
</feature>
<dbReference type="GO" id="GO:0005524">
    <property type="term" value="F:ATP binding"/>
    <property type="evidence" value="ECO:0007669"/>
    <property type="project" value="UniProtKB-UniRule"/>
</dbReference>
<evidence type="ECO:0000256" key="7">
    <source>
        <dbReference type="ARBA" id="ARBA00048816"/>
    </source>
</evidence>
<dbReference type="InterPro" id="IPR017926">
    <property type="entry name" value="GATASE"/>
</dbReference>
<dbReference type="InterPro" id="IPR006274">
    <property type="entry name" value="CarbamoylP_synth_ssu"/>
</dbReference>
<dbReference type="RefSeq" id="WP_137263248.1">
    <property type="nucleotide sequence ID" value="NZ_SZQL01000016.1"/>
</dbReference>
<dbReference type="InterPro" id="IPR029062">
    <property type="entry name" value="Class_I_gatase-like"/>
</dbReference>
<dbReference type="Pfam" id="PF00988">
    <property type="entry name" value="CPSase_sm_chain"/>
    <property type="match status" value="1"/>
</dbReference>
<dbReference type="PRINTS" id="PR00097">
    <property type="entry name" value="ANTSNTHASEII"/>
</dbReference>
<feature type="binding site" evidence="8">
    <location>
        <position position="228"/>
    </location>
    <ligand>
        <name>L-glutamine</name>
        <dbReference type="ChEBI" id="CHEBI:58359"/>
    </ligand>
</feature>
<dbReference type="PANTHER" id="PTHR43418:SF7">
    <property type="entry name" value="CARBAMOYL-PHOSPHATE SYNTHASE SMALL CHAIN"/>
    <property type="match status" value="1"/>
</dbReference>
<keyword evidence="8" id="KW-0028">Amino-acid biosynthesis</keyword>
<dbReference type="Gene3D" id="3.50.30.20">
    <property type="entry name" value="Carbamoyl-phosphate synthase small subunit, N-terminal domain"/>
    <property type="match status" value="1"/>
</dbReference>
<evidence type="ECO:0000313" key="10">
    <source>
        <dbReference type="EMBL" id="TKK66192.1"/>
    </source>
</evidence>
<dbReference type="InterPro" id="IPR036480">
    <property type="entry name" value="CarbP_synth_ssu_N_sf"/>
</dbReference>
<dbReference type="AlphaFoldDB" id="A0A4U3KV17"/>